<dbReference type="GO" id="GO:0000723">
    <property type="term" value="P:telomere maintenance"/>
    <property type="evidence" value="ECO:0007669"/>
    <property type="project" value="InterPro"/>
</dbReference>
<dbReference type="SMART" id="SM00382">
    <property type="entry name" value="AAA"/>
    <property type="match status" value="1"/>
</dbReference>
<comment type="function">
    <text evidence="13">DNA-dependent ATPase and 5'-3' DNA helicase required for the maintenance of both mitochondrial and nuclear genome stability.</text>
</comment>
<dbReference type="Pfam" id="PF25344">
    <property type="entry name" value="PH_LRR1"/>
    <property type="match status" value="1"/>
</dbReference>
<dbReference type="Pfam" id="PF05970">
    <property type="entry name" value="PIF1"/>
    <property type="match status" value="1"/>
</dbReference>
<comment type="catalytic activity">
    <reaction evidence="13">
        <text>ATP + H2O = ADP + phosphate + H(+)</text>
        <dbReference type="Rhea" id="RHEA:13065"/>
        <dbReference type="ChEBI" id="CHEBI:15377"/>
        <dbReference type="ChEBI" id="CHEBI:15378"/>
        <dbReference type="ChEBI" id="CHEBI:30616"/>
        <dbReference type="ChEBI" id="CHEBI:43474"/>
        <dbReference type="ChEBI" id="CHEBI:456216"/>
        <dbReference type="EC" id="5.6.2.3"/>
    </reaction>
</comment>
<reference evidence="16" key="1">
    <citation type="submission" date="2015-09" db="EMBL/GenBank/DDBJ databases">
        <title>Scylla olivacea transcriptome.</title>
        <authorList>
            <person name="Ikhwanuddin M."/>
        </authorList>
    </citation>
    <scope>NUCLEOTIDE SEQUENCE</scope>
</reference>
<comment type="caution">
    <text evidence="13">Lacks conserved residue(s) required for the propagation of feature annotation.</text>
</comment>
<keyword evidence="4 13" id="KW-0347">Helicase</keyword>
<evidence type="ECO:0000256" key="4">
    <source>
        <dbReference type="ARBA" id="ARBA00022806"/>
    </source>
</evidence>
<dbReference type="PANTHER" id="PTHR47642">
    <property type="entry name" value="ATP-DEPENDENT DNA HELICASE"/>
    <property type="match status" value="1"/>
</dbReference>
<evidence type="ECO:0000256" key="10">
    <source>
        <dbReference type="ARBA" id="ARBA00023235"/>
    </source>
</evidence>
<evidence type="ECO:0000259" key="15">
    <source>
        <dbReference type="SMART" id="SM00382"/>
    </source>
</evidence>
<dbReference type="GO" id="GO:0006281">
    <property type="term" value="P:DNA repair"/>
    <property type="evidence" value="ECO:0007669"/>
    <property type="project" value="UniProtKB-UniRule"/>
</dbReference>
<feature type="binding site" evidence="13">
    <location>
        <begin position="225"/>
        <end position="232"/>
    </location>
    <ligand>
        <name>ATP</name>
        <dbReference type="ChEBI" id="CHEBI:30616"/>
    </ligand>
</feature>
<dbReference type="CDD" id="cd18037">
    <property type="entry name" value="DEXSc_Pif1_like"/>
    <property type="match status" value="1"/>
</dbReference>
<dbReference type="FunFam" id="3.40.50.300:FF:000805">
    <property type="entry name" value="ATP-dependent DNA helicase PIF1"/>
    <property type="match status" value="1"/>
</dbReference>
<keyword evidence="2 13" id="KW-0227">DNA damage</keyword>
<dbReference type="EMBL" id="GDRN01047067">
    <property type="protein sequence ID" value="JAI66743.1"/>
    <property type="molecule type" value="Transcribed_RNA"/>
</dbReference>
<keyword evidence="7 13" id="KW-0496">Mitochondrion</keyword>
<feature type="domain" description="AAA+ ATPase" evidence="15">
    <location>
        <begin position="217"/>
        <end position="361"/>
    </location>
</feature>
<evidence type="ECO:0000256" key="5">
    <source>
        <dbReference type="ARBA" id="ARBA00022840"/>
    </source>
</evidence>
<keyword evidence="3 13" id="KW-0378">Hydrolase</keyword>
<dbReference type="GO" id="GO:0005634">
    <property type="term" value="C:nucleus"/>
    <property type="evidence" value="ECO:0007669"/>
    <property type="project" value="UniProtKB-SubCell"/>
</dbReference>
<dbReference type="PANTHER" id="PTHR47642:SF7">
    <property type="entry name" value="ATP-DEPENDENT DNA HELICASE PIF1"/>
    <property type="match status" value="1"/>
</dbReference>
<evidence type="ECO:0000256" key="12">
    <source>
        <dbReference type="ARBA" id="ARBA00065873"/>
    </source>
</evidence>
<proteinExistence type="inferred from homology"/>
<dbReference type="GO" id="GO:0005524">
    <property type="term" value="F:ATP binding"/>
    <property type="evidence" value="ECO:0007669"/>
    <property type="project" value="UniProtKB-UniRule"/>
</dbReference>
<evidence type="ECO:0000256" key="7">
    <source>
        <dbReference type="ARBA" id="ARBA00023128"/>
    </source>
</evidence>
<dbReference type="EC" id="5.6.2.3" evidence="13"/>
<evidence type="ECO:0000256" key="14">
    <source>
        <dbReference type="SAM" id="MobiDB-lite"/>
    </source>
</evidence>
<keyword evidence="11 13" id="KW-0539">Nucleus</keyword>
<dbReference type="GO" id="GO:0016887">
    <property type="term" value="F:ATP hydrolysis activity"/>
    <property type="evidence" value="ECO:0007669"/>
    <property type="project" value="RHEA"/>
</dbReference>
<comment type="similarity">
    <text evidence="13">Belongs to the helicase family. PIF1 subfamily.</text>
</comment>
<dbReference type="GO" id="GO:0003677">
    <property type="term" value="F:DNA binding"/>
    <property type="evidence" value="ECO:0007669"/>
    <property type="project" value="UniProtKB-KW"/>
</dbReference>
<comment type="cofactor">
    <cofactor evidence="13">
        <name>Mg(2+)</name>
        <dbReference type="ChEBI" id="CHEBI:18420"/>
    </cofactor>
</comment>
<evidence type="ECO:0000256" key="6">
    <source>
        <dbReference type="ARBA" id="ARBA00023125"/>
    </source>
</evidence>
<evidence type="ECO:0000313" key="16">
    <source>
        <dbReference type="EMBL" id="JAI66743.1"/>
    </source>
</evidence>
<dbReference type="Gene3D" id="3.40.50.300">
    <property type="entry name" value="P-loop containing nucleotide triphosphate hydrolases"/>
    <property type="match status" value="1"/>
</dbReference>
<dbReference type="InterPro" id="IPR003593">
    <property type="entry name" value="AAA+_ATPase"/>
</dbReference>
<dbReference type="SUPFAM" id="SSF52540">
    <property type="entry name" value="P-loop containing nucleoside triphosphate hydrolases"/>
    <property type="match status" value="2"/>
</dbReference>
<dbReference type="Pfam" id="PF21530">
    <property type="entry name" value="Pif1_2B_dom"/>
    <property type="match status" value="1"/>
</dbReference>
<dbReference type="InterPro" id="IPR057437">
    <property type="entry name" value="PIF1/LRR1_PH"/>
</dbReference>
<dbReference type="GO" id="GO:0005739">
    <property type="term" value="C:mitochondrion"/>
    <property type="evidence" value="ECO:0007669"/>
    <property type="project" value="UniProtKB-SubCell"/>
</dbReference>
<dbReference type="InterPro" id="IPR010285">
    <property type="entry name" value="DNA_helicase_pif1-like_DEAD"/>
</dbReference>
<keyword evidence="10 13" id="KW-0413">Isomerase</keyword>
<sequence>METPKKEPQVSVPPLQCTLTVERMHQGRPHSSTHRTIRLILGRNRFRDMILRMEGPKHSLQWPLDRFRLHTRFLKEGKATISLQDAHTNLMMSNAPPHQLLVFLKVLAGKKAVAAEGSEGGGKALTARQRLLSNRPAAFEEISPLTLKEYEGAKKREGRLPLKELNGQKQQQQPGASPLSSKRKMQDSLGRKSKVSRFFNPTLLTAEQRRVVQAVSSGQNVFFTGSAGTGKSFLLQHLVGSLPPESAFITASTGVAASHIGGCTLHAFAGVGTGEGSLEQCLRLASRKAVVQQWRQCQHLIIDEVSMVDGLFFEKLEAIARAVRKNNKPFGGIQLILCGDFLQLPPVTRRGERRVFCFQTSAWERCVTLTLELTDVKRQDDPEFIQILQAVRLGRCSEEAAERLQQTVDNCVERDGIKASRLCTHRDDVDHINTAHLNELSGKERVFLSVDSDVEQKGVLDANTPVGSHLVLKVGCQVMLTKNLEVGRGLVNGARGVITAFAHGNTGNPMVRFLCGVTTEIKYEKWSVMVTAGYHVTRKQLPLRLAWAFSIHKSQGMTLDCAEMSFSRVFEAGQVYVALSRARNLQGLKVLDFNPSCVRAHPDVLKFYHNLRRAQHEYCHEG</sequence>
<evidence type="ECO:0000256" key="2">
    <source>
        <dbReference type="ARBA" id="ARBA00022763"/>
    </source>
</evidence>
<dbReference type="InterPro" id="IPR048293">
    <property type="entry name" value="PIF1_RRM3_pfh1"/>
</dbReference>
<gene>
    <name evidence="13" type="primary">PIF1</name>
</gene>
<dbReference type="CDD" id="cd18809">
    <property type="entry name" value="SF1_C_RecD"/>
    <property type="match status" value="1"/>
</dbReference>
<dbReference type="GO" id="GO:0006310">
    <property type="term" value="P:DNA recombination"/>
    <property type="evidence" value="ECO:0007669"/>
    <property type="project" value="UniProtKB-UniRule"/>
</dbReference>
<dbReference type="InterPro" id="IPR027417">
    <property type="entry name" value="P-loop_NTPase"/>
</dbReference>
<dbReference type="HAMAP" id="MF_03176">
    <property type="entry name" value="PIF1"/>
    <property type="match status" value="1"/>
</dbReference>
<dbReference type="AlphaFoldDB" id="A0A0P4WGS8"/>
<keyword evidence="1 13" id="KW-0547">Nucleotide-binding</keyword>
<keyword evidence="6 13" id="KW-0238">DNA-binding</keyword>
<organism evidence="16">
    <name type="scientific">Scylla olivacea</name>
    <name type="common">Orange mud crab</name>
    <name type="synonym">Cancer olivacea</name>
    <dbReference type="NCBI Taxonomy" id="85551"/>
    <lineage>
        <taxon>Eukaryota</taxon>
        <taxon>Metazoa</taxon>
        <taxon>Ecdysozoa</taxon>
        <taxon>Arthropoda</taxon>
        <taxon>Crustacea</taxon>
        <taxon>Multicrustacea</taxon>
        <taxon>Malacostraca</taxon>
        <taxon>Eumalacostraca</taxon>
        <taxon>Eucarida</taxon>
        <taxon>Decapoda</taxon>
        <taxon>Pleocyemata</taxon>
        <taxon>Brachyura</taxon>
        <taxon>Eubrachyura</taxon>
        <taxon>Portunoidea</taxon>
        <taxon>Portunidae</taxon>
        <taxon>Portuninae</taxon>
        <taxon>Scylla</taxon>
    </lineage>
</organism>
<feature type="compositionally biased region" description="Polar residues" evidence="14">
    <location>
        <begin position="167"/>
        <end position="180"/>
    </location>
</feature>
<evidence type="ECO:0000256" key="13">
    <source>
        <dbReference type="HAMAP-Rule" id="MF_03176"/>
    </source>
</evidence>
<dbReference type="InterPro" id="IPR049163">
    <property type="entry name" value="Pif1-like_2B_dom"/>
</dbReference>
<dbReference type="InterPro" id="IPR051055">
    <property type="entry name" value="PIF1_helicase"/>
</dbReference>
<evidence type="ECO:0000256" key="8">
    <source>
        <dbReference type="ARBA" id="ARBA00023172"/>
    </source>
</evidence>
<accession>A0A0P4WGS8</accession>
<dbReference type="FunFam" id="3.40.50.300:FF:003367">
    <property type="entry name" value="ATP-dependent DNA helicase PIF1"/>
    <property type="match status" value="1"/>
</dbReference>
<comment type="subunit">
    <text evidence="12">Monomer. Interacts with telomerase.</text>
</comment>
<dbReference type="GO" id="GO:0043139">
    <property type="term" value="F:5'-3' DNA helicase activity"/>
    <property type="evidence" value="ECO:0007669"/>
    <property type="project" value="UniProtKB-UniRule"/>
</dbReference>
<keyword evidence="9 13" id="KW-0234">DNA repair</keyword>
<keyword evidence="8 13" id="KW-0233">DNA recombination</keyword>
<evidence type="ECO:0000256" key="3">
    <source>
        <dbReference type="ARBA" id="ARBA00022801"/>
    </source>
</evidence>
<protein>
    <recommendedName>
        <fullName evidence="13">ATP-dependent DNA helicase PIF1</fullName>
        <ecNumber evidence="13">5.6.2.3</ecNumber>
    </recommendedName>
    <alternativeName>
        <fullName evidence="13">DNA 5'-3' helicase PIF1</fullName>
    </alternativeName>
    <alternativeName>
        <fullName evidence="13">DNA repair and recombination helicase PIF1</fullName>
    </alternativeName>
</protein>
<evidence type="ECO:0000256" key="11">
    <source>
        <dbReference type="ARBA" id="ARBA00023242"/>
    </source>
</evidence>
<name>A0A0P4WGS8_SCYOL</name>
<keyword evidence="5 13" id="KW-0067">ATP-binding</keyword>
<evidence type="ECO:0000256" key="9">
    <source>
        <dbReference type="ARBA" id="ARBA00023204"/>
    </source>
</evidence>
<evidence type="ECO:0000256" key="1">
    <source>
        <dbReference type="ARBA" id="ARBA00022741"/>
    </source>
</evidence>
<feature type="region of interest" description="Disordered" evidence="14">
    <location>
        <begin position="161"/>
        <end position="191"/>
    </location>
</feature>
<comment type="subcellular location">
    <subcellularLocation>
        <location evidence="13">Nucleus</location>
    </subcellularLocation>
    <subcellularLocation>
        <location evidence="13">Mitochondrion</location>
    </subcellularLocation>
</comment>